<evidence type="ECO:0000313" key="1">
    <source>
        <dbReference type="EMBL" id="BES88316.1"/>
    </source>
</evidence>
<accession>A0ABN7A7T2</accession>
<dbReference type="EMBL" id="AP028909">
    <property type="protein sequence ID" value="BES88316.1"/>
    <property type="molecule type" value="Genomic_DNA"/>
</dbReference>
<proteinExistence type="predicted"/>
<protein>
    <recommendedName>
        <fullName evidence="3">Clp R domain-containing protein</fullName>
    </recommendedName>
</protein>
<reference evidence="1 2" key="1">
    <citation type="submission" date="2023-09" db="EMBL/GenBank/DDBJ databases">
        <title>Nesidiocoris tenuis whole genome shotgun sequence.</title>
        <authorList>
            <person name="Shibata T."/>
            <person name="Shimoda M."/>
            <person name="Kobayashi T."/>
            <person name="Uehara T."/>
        </authorList>
    </citation>
    <scope>NUCLEOTIDE SEQUENCE [LARGE SCALE GENOMIC DNA]</scope>
    <source>
        <strain evidence="1 2">Japan</strain>
    </source>
</reference>
<gene>
    <name evidence="1" type="ORF">NTJ_01123</name>
</gene>
<evidence type="ECO:0008006" key="3">
    <source>
        <dbReference type="Google" id="ProtNLM"/>
    </source>
</evidence>
<dbReference type="Proteomes" id="UP001307889">
    <property type="component" value="Chromosome 1"/>
</dbReference>
<organism evidence="1 2">
    <name type="scientific">Nesidiocoris tenuis</name>
    <dbReference type="NCBI Taxonomy" id="355587"/>
    <lineage>
        <taxon>Eukaryota</taxon>
        <taxon>Metazoa</taxon>
        <taxon>Ecdysozoa</taxon>
        <taxon>Arthropoda</taxon>
        <taxon>Hexapoda</taxon>
        <taxon>Insecta</taxon>
        <taxon>Pterygota</taxon>
        <taxon>Neoptera</taxon>
        <taxon>Paraneoptera</taxon>
        <taxon>Hemiptera</taxon>
        <taxon>Heteroptera</taxon>
        <taxon>Panheteroptera</taxon>
        <taxon>Cimicomorpha</taxon>
        <taxon>Miridae</taxon>
        <taxon>Dicyphina</taxon>
        <taxon>Nesidiocoris</taxon>
    </lineage>
</organism>
<evidence type="ECO:0000313" key="2">
    <source>
        <dbReference type="Proteomes" id="UP001307889"/>
    </source>
</evidence>
<name>A0ABN7A7T2_9HEMI</name>
<keyword evidence="2" id="KW-1185">Reference proteome</keyword>
<sequence length="134" mass="14608">MTPRYFAVSPACMSSPPTAKVNESRTFFFPFITKACVLAAATPNLARRHQSSTIPLHLVALALRPSAVSALTTTARSSTYATPLKSSTPRSQSSWLNTRFQIAAPRTDPWGQPRETSVLTFPCLNSRSALLLLK</sequence>